<dbReference type="Pfam" id="PF19026">
    <property type="entry name" value="UBA_HYPK"/>
    <property type="match status" value="1"/>
</dbReference>
<evidence type="ECO:0000256" key="1">
    <source>
        <dbReference type="SAM" id="MobiDB-lite"/>
    </source>
</evidence>
<feature type="domain" description="NAC-A/B" evidence="2">
    <location>
        <begin position="49"/>
        <end position="114"/>
    </location>
</feature>
<dbReference type="CDD" id="cd14358">
    <property type="entry name" value="UBA_NAC_euk"/>
    <property type="match status" value="1"/>
</dbReference>
<protein>
    <submittedName>
        <fullName evidence="3">Nac domain-containing protein</fullName>
    </submittedName>
</protein>
<evidence type="ECO:0000313" key="4">
    <source>
        <dbReference type="Proteomes" id="UP000221165"/>
    </source>
</evidence>
<feature type="region of interest" description="Disordered" evidence="1">
    <location>
        <begin position="1"/>
        <end position="62"/>
    </location>
</feature>
<dbReference type="PROSITE" id="PS51151">
    <property type="entry name" value="NAC_AB"/>
    <property type="match status" value="1"/>
</dbReference>
<reference evidence="3 4" key="1">
    <citation type="journal article" date="2017" name="Int. J. Parasitol.">
        <title>The genome of the protozoan parasite Cystoisospora suis and a reverse vaccinology approach to identify vaccine candidates.</title>
        <authorList>
            <person name="Palmieri N."/>
            <person name="Shrestha A."/>
            <person name="Ruttkowski B."/>
            <person name="Beck T."/>
            <person name="Vogl C."/>
            <person name="Tomley F."/>
            <person name="Blake D.P."/>
            <person name="Joachim A."/>
        </authorList>
    </citation>
    <scope>NUCLEOTIDE SEQUENCE [LARGE SCALE GENOMIC DNA]</scope>
    <source>
        <strain evidence="3 4">Wien I</strain>
    </source>
</reference>
<evidence type="ECO:0000313" key="3">
    <source>
        <dbReference type="EMBL" id="PHJ23670.1"/>
    </source>
</evidence>
<dbReference type="Gene3D" id="1.10.8.10">
    <property type="entry name" value="DNA helicase RuvA subunit, C-terminal domain"/>
    <property type="match status" value="1"/>
</dbReference>
<feature type="compositionally biased region" description="Basic residues" evidence="1">
    <location>
        <begin position="53"/>
        <end position="62"/>
    </location>
</feature>
<feature type="compositionally biased region" description="Acidic residues" evidence="1">
    <location>
        <begin position="18"/>
        <end position="38"/>
    </location>
</feature>
<comment type="caution">
    <text evidence="3">The sequence shown here is derived from an EMBL/GenBank/DDBJ whole genome shotgun (WGS) entry which is preliminary data.</text>
</comment>
<sequence>MAAGEDQKHLSASSPDSGSEDECPNLEEEEGQQDDGEDGGSPGGRNKQSRNEKKARKAVLRHGMRHMPGIVRVMIRKSKHILFVVPKPDVYKSLASDTYVIFGEAKIEDLNSQAHSAAAQRFTQAAGGGPGGAGVPFSAFGDASGAGGAASATAVKDQEPEGDIDETGVDAKDIELVMTQVECSRAKAVAALKANNNDIVEAIMELSQ</sequence>
<dbReference type="RefSeq" id="XP_067925345.1">
    <property type="nucleotide sequence ID" value="XM_068062672.1"/>
</dbReference>
<dbReference type="EMBL" id="MIGC01001042">
    <property type="protein sequence ID" value="PHJ23670.1"/>
    <property type="molecule type" value="Genomic_DNA"/>
</dbReference>
<dbReference type="VEuPathDB" id="ToxoDB:CSUI_002472"/>
<evidence type="ECO:0000259" key="2">
    <source>
        <dbReference type="PROSITE" id="PS51151"/>
    </source>
</evidence>
<dbReference type="InterPro" id="IPR002715">
    <property type="entry name" value="Nas_poly-pep-assoc_cplx_dom"/>
</dbReference>
<dbReference type="InterPro" id="IPR016641">
    <property type="entry name" value="EGD2/NACA0like"/>
</dbReference>
<keyword evidence="4" id="KW-1185">Reference proteome</keyword>
<proteinExistence type="predicted"/>
<dbReference type="SMART" id="SM01407">
    <property type="entry name" value="NAC"/>
    <property type="match status" value="1"/>
</dbReference>
<dbReference type="Gene3D" id="2.20.70.30">
    <property type="entry name" value="Nascent polypeptide-associated complex domain"/>
    <property type="match status" value="1"/>
</dbReference>
<gene>
    <name evidence="3" type="ORF">CSUI_002472</name>
</gene>
<dbReference type="CDD" id="cd22054">
    <property type="entry name" value="NAC_NACA"/>
    <property type="match status" value="1"/>
</dbReference>
<dbReference type="InterPro" id="IPR044034">
    <property type="entry name" value="NAC-like_UBA"/>
</dbReference>
<dbReference type="GeneID" id="94425883"/>
<dbReference type="FunFam" id="2.20.70.30:FF:000002">
    <property type="entry name" value="Nascent polypeptide-associated complex (NAC), alpha subunit"/>
    <property type="match status" value="1"/>
</dbReference>
<dbReference type="Pfam" id="PF01849">
    <property type="entry name" value="NAC"/>
    <property type="match status" value="1"/>
</dbReference>
<dbReference type="GO" id="GO:0005854">
    <property type="term" value="C:nascent polypeptide-associated complex"/>
    <property type="evidence" value="ECO:0007669"/>
    <property type="project" value="InterPro"/>
</dbReference>
<accession>A0A2C6KTT4</accession>
<dbReference type="Proteomes" id="UP000221165">
    <property type="component" value="Unassembled WGS sequence"/>
</dbReference>
<organism evidence="3 4">
    <name type="scientific">Cystoisospora suis</name>
    <dbReference type="NCBI Taxonomy" id="483139"/>
    <lineage>
        <taxon>Eukaryota</taxon>
        <taxon>Sar</taxon>
        <taxon>Alveolata</taxon>
        <taxon>Apicomplexa</taxon>
        <taxon>Conoidasida</taxon>
        <taxon>Coccidia</taxon>
        <taxon>Eucoccidiorida</taxon>
        <taxon>Eimeriorina</taxon>
        <taxon>Sarcocystidae</taxon>
        <taxon>Cystoisospora</taxon>
    </lineage>
</organism>
<dbReference type="AlphaFoldDB" id="A0A2C6KTT4"/>
<name>A0A2C6KTT4_9APIC</name>
<dbReference type="InterPro" id="IPR038187">
    <property type="entry name" value="NAC_A/B_dom_sf"/>
</dbReference>
<dbReference type="PANTHER" id="PTHR21713">
    <property type="entry name" value="NASCENT POLYPEPTIDE ASSOCIATED COMPLEX ALPHA SUBUNIT-RELATED"/>
    <property type="match status" value="1"/>
</dbReference>
<dbReference type="PIRSF" id="PIRSF015901">
    <property type="entry name" value="NAC_alpha"/>
    <property type="match status" value="1"/>
</dbReference>
<dbReference type="OrthoDB" id="3169036at2759"/>